<dbReference type="GeneID" id="98155049"/>
<dbReference type="RefSeq" id="XP_070899900.1">
    <property type="nucleotide sequence ID" value="XM_071039885.1"/>
</dbReference>
<accession>A0ABR4KH84</accession>
<reference evidence="1 2" key="1">
    <citation type="submission" date="2024-07" db="EMBL/GenBank/DDBJ databases">
        <title>Section-level genome sequencing and comparative genomics of Aspergillus sections Usti and Cavernicolus.</title>
        <authorList>
            <consortium name="Lawrence Berkeley National Laboratory"/>
            <person name="Nybo J.L."/>
            <person name="Vesth T.C."/>
            <person name="Theobald S."/>
            <person name="Frisvad J.C."/>
            <person name="Larsen T.O."/>
            <person name="Kjaerboelling I."/>
            <person name="Rothschild-Mancinelli K."/>
            <person name="Lyhne E.K."/>
            <person name="Kogle M.E."/>
            <person name="Barry K."/>
            <person name="Clum A."/>
            <person name="Na H."/>
            <person name="Ledsgaard L."/>
            <person name="Lin J."/>
            <person name="Lipzen A."/>
            <person name="Kuo A."/>
            <person name="Riley R."/>
            <person name="Mondo S."/>
            <person name="LaButti K."/>
            <person name="Haridas S."/>
            <person name="Pangalinan J."/>
            <person name="Salamov A.A."/>
            <person name="Simmons B.A."/>
            <person name="Magnuson J.K."/>
            <person name="Chen J."/>
            <person name="Drula E."/>
            <person name="Henrissat B."/>
            <person name="Wiebenga A."/>
            <person name="Lubbers R.J."/>
            <person name="Gomes A.C."/>
            <person name="Macurrencykelacurrency M.R."/>
            <person name="Stajich J."/>
            <person name="Grigoriev I.V."/>
            <person name="Mortensen U.H."/>
            <person name="De vries R.P."/>
            <person name="Baker S.E."/>
            <person name="Andersen M.R."/>
        </authorList>
    </citation>
    <scope>NUCLEOTIDE SEQUENCE [LARGE SCALE GENOMIC DNA]</scope>
    <source>
        <strain evidence="1 2">CBS 756.74</strain>
    </source>
</reference>
<sequence>MGSRPQKEICCAEAVLMGQAALAGTHGAWRIARQIVICLGRSRRRQLIDTRRSQAKQASELSCCNDCICSFEAALR</sequence>
<gene>
    <name evidence="1" type="ORF">BJX68DRAFT_235448</name>
</gene>
<protein>
    <submittedName>
        <fullName evidence="1">Uncharacterized protein</fullName>
    </submittedName>
</protein>
<proteinExistence type="predicted"/>
<evidence type="ECO:0000313" key="1">
    <source>
        <dbReference type="EMBL" id="KAL2851643.1"/>
    </source>
</evidence>
<evidence type="ECO:0000313" key="2">
    <source>
        <dbReference type="Proteomes" id="UP001610444"/>
    </source>
</evidence>
<comment type="caution">
    <text evidence="1">The sequence shown here is derived from an EMBL/GenBank/DDBJ whole genome shotgun (WGS) entry which is preliminary data.</text>
</comment>
<organism evidence="1 2">
    <name type="scientific">Aspergillus pseudodeflectus</name>
    <dbReference type="NCBI Taxonomy" id="176178"/>
    <lineage>
        <taxon>Eukaryota</taxon>
        <taxon>Fungi</taxon>
        <taxon>Dikarya</taxon>
        <taxon>Ascomycota</taxon>
        <taxon>Pezizomycotina</taxon>
        <taxon>Eurotiomycetes</taxon>
        <taxon>Eurotiomycetidae</taxon>
        <taxon>Eurotiales</taxon>
        <taxon>Aspergillaceae</taxon>
        <taxon>Aspergillus</taxon>
        <taxon>Aspergillus subgen. Nidulantes</taxon>
    </lineage>
</organism>
<keyword evidence="2" id="KW-1185">Reference proteome</keyword>
<dbReference type="Proteomes" id="UP001610444">
    <property type="component" value="Unassembled WGS sequence"/>
</dbReference>
<dbReference type="EMBL" id="JBFXLR010000017">
    <property type="protein sequence ID" value="KAL2851643.1"/>
    <property type="molecule type" value="Genomic_DNA"/>
</dbReference>
<name>A0ABR4KH84_9EURO</name>